<evidence type="ECO:0000313" key="4">
    <source>
        <dbReference type="Proteomes" id="UP000014184"/>
    </source>
</evidence>
<reference evidence="3 4" key="1">
    <citation type="journal article" date="2013" name="Genome Announc.">
        <title>Draft Genome Sequence of the Lignocellulose Decomposer Thermobifida fusca Strain TM51.</title>
        <authorList>
            <person name="Toth A."/>
            <person name="Barna T."/>
            <person name="Nagy I."/>
            <person name="Horvath B."/>
            <person name="Nagy I."/>
            <person name="Tancsics A."/>
            <person name="Kriszt B."/>
            <person name="Baka E."/>
            <person name="Fekete C."/>
            <person name="Kukolya J."/>
        </authorList>
    </citation>
    <scope>NUCLEOTIDE SEQUENCE [LARGE SCALE GENOMIC DNA]</scope>
    <source>
        <strain evidence="3 4">TM51</strain>
    </source>
</reference>
<dbReference type="InterPro" id="IPR046802">
    <property type="entry name" value="OpcA_G6PD_C"/>
</dbReference>
<feature type="domain" description="Glucose-6-phosphate dehydrogenase assembly protein OpcA C-terminal" evidence="2">
    <location>
        <begin position="165"/>
        <end position="292"/>
    </location>
</feature>
<sequence length="308" mass="33441">MTLYLPRTTTAQITEALATERRSVGGGAMNLVLTLVIVTDEAGHYDAVQAATEAGREHPSRVIALILRDPGLEPALDAEIRRPGTFGPGETVLLRLYGPLADHADSVVTPLLVPDTPVVAWWPEGGPVHPAADPVGQLAARRITDSHRAADPLADLVTRISHYHPGDTDLAWTRTTPWRALLASTMDQSCGWVTRAEVVAEDHLPSADLLAAWLSQRLEVPVERRVSSGPGITETVLVTEDGPITISRKDGRVATLQRPNRPLQTVALSRRHLSEYLAEELRHLDADEMYAATAKFLAERLARAEVSA</sequence>
<dbReference type="Proteomes" id="UP000014184">
    <property type="component" value="Unassembled WGS sequence"/>
</dbReference>
<dbReference type="EMBL" id="AOSG01000056">
    <property type="protein sequence ID" value="EOR70920.1"/>
    <property type="molecule type" value="Genomic_DNA"/>
</dbReference>
<feature type="domain" description="Glucose-6-phosphate dehydrogenase assembly protein OpcA N-terminal" evidence="1">
    <location>
        <begin position="51"/>
        <end position="158"/>
    </location>
</feature>
<name>A0A9P2WQ83_THEFU</name>
<dbReference type="InterPro" id="IPR046801">
    <property type="entry name" value="OpcA_G6PD_N"/>
</dbReference>
<proteinExistence type="predicted"/>
<dbReference type="PANTHER" id="PTHR38658:SF1">
    <property type="entry name" value="OXPP CYCLE PROTEIN OPCA-RELATED"/>
    <property type="match status" value="1"/>
</dbReference>
<dbReference type="RefSeq" id="WP_011292429.1">
    <property type="nucleotide sequence ID" value="NZ_AOSG01000056.1"/>
</dbReference>
<dbReference type="InterPro" id="IPR004555">
    <property type="entry name" value="G6PDH_assembly_OpcA"/>
</dbReference>
<evidence type="ECO:0000259" key="1">
    <source>
        <dbReference type="Pfam" id="PF10128"/>
    </source>
</evidence>
<evidence type="ECO:0000259" key="2">
    <source>
        <dbReference type="Pfam" id="PF20171"/>
    </source>
</evidence>
<protein>
    <recommendedName>
        <fullName evidence="5">Oxppcycle protein</fullName>
    </recommendedName>
</protein>
<dbReference type="Pfam" id="PF20171">
    <property type="entry name" value="OpcA_G6PD_C"/>
    <property type="match status" value="1"/>
</dbReference>
<dbReference type="Pfam" id="PF10128">
    <property type="entry name" value="OpcA_G6PD_assem"/>
    <property type="match status" value="1"/>
</dbReference>
<keyword evidence="4" id="KW-1185">Reference proteome</keyword>
<organism evidence="3 4">
    <name type="scientific">Thermobifida fusca TM51</name>
    <dbReference type="NCBI Taxonomy" id="1169414"/>
    <lineage>
        <taxon>Bacteria</taxon>
        <taxon>Bacillati</taxon>
        <taxon>Actinomycetota</taxon>
        <taxon>Actinomycetes</taxon>
        <taxon>Streptosporangiales</taxon>
        <taxon>Nocardiopsidaceae</taxon>
        <taxon>Thermobifida</taxon>
    </lineage>
</organism>
<accession>A0A9P2WQ83</accession>
<comment type="caution">
    <text evidence="3">The sequence shown here is derived from an EMBL/GenBank/DDBJ whole genome shotgun (WGS) entry which is preliminary data.</text>
</comment>
<evidence type="ECO:0008006" key="5">
    <source>
        <dbReference type="Google" id="ProtNLM"/>
    </source>
</evidence>
<gene>
    <name evidence="3" type="ORF">TM51_10328</name>
</gene>
<evidence type="ECO:0000313" key="3">
    <source>
        <dbReference type="EMBL" id="EOR70920.1"/>
    </source>
</evidence>
<dbReference type="AlphaFoldDB" id="A0A9P2WQ83"/>
<dbReference type="PANTHER" id="PTHR38658">
    <property type="entry name" value="OXPP CYCLE PROTEIN OPCA-RELATED"/>
    <property type="match status" value="1"/>
</dbReference>